<evidence type="ECO:0000256" key="1">
    <source>
        <dbReference type="SAM" id="MobiDB-lite"/>
    </source>
</evidence>
<dbReference type="STRING" id="7176.B0XLQ5"/>
<name>B0XLQ5_CULQU</name>
<dbReference type="VEuPathDB" id="VectorBase:CPIJ020114"/>
<dbReference type="InParanoid" id="B0XLQ5"/>
<protein>
    <submittedName>
        <fullName evidence="2 3">Uncharacterized protein</fullName>
    </submittedName>
</protein>
<evidence type="ECO:0000313" key="4">
    <source>
        <dbReference type="Proteomes" id="UP000002320"/>
    </source>
</evidence>
<feature type="region of interest" description="Disordered" evidence="1">
    <location>
        <begin position="118"/>
        <end position="146"/>
    </location>
</feature>
<dbReference type="EnsemblMetazoa" id="CPIJ020114-RA">
    <property type="protein sequence ID" value="CPIJ020114-PA"/>
    <property type="gene ID" value="CPIJ020114"/>
</dbReference>
<accession>B0XLQ5</accession>
<sequence>MPCDIFKIKSANAVQQDVVRGQLSIPPFAFVHYGILRKQKNLRYCSTSQNWTLYLLRNCLFRISIRMFLQEKDSGVTARSSSRFCGIAGTPCTLVEALCQSALAGLSRPDLPPFSGPLSPKTDPRECPARLHPRCQTGDGKMESTKAPYNDARFEEIKKEVSSYIKTNGFVEPSTKMARLTARTCLRLWSILTRPTDKPLHLPLKDVNKIGAVEMHQEAGGRARTQRITTPVRSPTDTTQCWNAKEKVFRRSGKSTEDYRKSIKSDDDTIVFLVPPKPLW</sequence>
<keyword evidence="4" id="KW-1185">Reference proteome</keyword>
<dbReference type="KEGG" id="cqu:CpipJ_CPIJ020114"/>
<dbReference type="EMBL" id="DS234647">
    <property type="protein sequence ID" value="EDS34690.1"/>
    <property type="molecule type" value="Genomic_DNA"/>
</dbReference>
<dbReference type="eggNOG" id="KOG0052">
    <property type="taxonomic scope" value="Eukaryota"/>
</dbReference>
<dbReference type="HOGENOM" id="CLU_994824_0_0_1"/>
<proteinExistence type="predicted"/>
<evidence type="ECO:0000313" key="2">
    <source>
        <dbReference type="EMBL" id="EDS34690.1"/>
    </source>
</evidence>
<reference evidence="3" key="2">
    <citation type="submission" date="2021-02" db="UniProtKB">
        <authorList>
            <consortium name="EnsemblMetazoa"/>
        </authorList>
    </citation>
    <scope>IDENTIFICATION</scope>
    <source>
        <strain evidence="3">JHB</strain>
    </source>
</reference>
<organism>
    <name type="scientific">Culex quinquefasciatus</name>
    <name type="common">Southern house mosquito</name>
    <name type="synonym">Culex pungens</name>
    <dbReference type="NCBI Taxonomy" id="7176"/>
    <lineage>
        <taxon>Eukaryota</taxon>
        <taxon>Metazoa</taxon>
        <taxon>Ecdysozoa</taxon>
        <taxon>Arthropoda</taxon>
        <taxon>Hexapoda</taxon>
        <taxon>Insecta</taxon>
        <taxon>Pterygota</taxon>
        <taxon>Neoptera</taxon>
        <taxon>Endopterygota</taxon>
        <taxon>Diptera</taxon>
        <taxon>Nematocera</taxon>
        <taxon>Culicoidea</taxon>
        <taxon>Culicidae</taxon>
        <taxon>Culicinae</taxon>
        <taxon>Culicini</taxon>
        <taxon>Culex</taxon>
        <taxon>Culex</taxon>
    </lineage>
</organism>
<dbReference type="Proteomes" id="UP000002320">
    <property type="component" value="Unassembled WGS sequence"/>
</dbReference>
<dbReference type="AlphaFoldDB" id="B0XLQ5"/>
<reference evidence="2" key="1">
    <citation type="submission" date="2007-03" db="EMBL/GenBank/DDBJ databases">
        <title>Annotation of Culex pipiens quinquefasciatus.</title>
        <authorList>
            <consortium name="The Broad Institute Genome Sequencing Platform"/>
            <person name="Atkinson P.W."/>
            <person name="Hemingway J."/>
            <person name="Christensen B.M."/>
            <person name="Higgs S."/>
            <person name="Kodira C."/>
            <person name="Hannick L."/>
            <person name="Megy K."/>
            <person name="O'Leary S."/>
            <person name="Pearson M."/>
            <person name="Haas B.J."/>
            <person name="Mauceli E."/>
            <person name="Wortman J.R."/>
            <person name="Lee N.H."/>
            <person name="Guigo R."/>
            <person name="Stanke M."/>
            <person name="Alvarado L."/>
            <person name="Amedeo P."/>
            <person name="Antoine C.H."/>
            <person name="Arensburger P."/>
            <person name="Bidwell S.L."/>
            <person name="Crawford M."/>
            <person name="Camaro F."/>
            <person name="Devon K."/>
            <person name="Engels R."/>
            <person name="Hammond M."/>
            <person name="Howarth C."/>
            <person name="Koehrsen M."/>
            <person name="Lawson D."/>
            <person name="Montgomery P."/>
            <person name="Nene V."/>
            <person name="Nusbaum C."/>
            <person name="Puiu D."/>
            <person name="Romero-Severson J."/>
            <person name="Severson D.W."/>
            <person name="Shumway M."/>
            <person name="Sisk P."/>
            <person name="Stolte C."/>
            <person name="Zeng Q."/>
            <person name="Eisenstadt E."/>
            <person name="Fraser-Liggett C."/>
            <person name="Strausberg R."/>
            <person name="Galagan J."/>
            <person name="Birren B."/>
            <person name="Collins F.H."/>
        </authorList>
    </citation>
    <scope>NUCLEOTIDE SEQUENCE [LARGE SCALE GENOMIC DNA]</scope>
    <source>
        <strain evidence="2">JHB</strain>
    </source>
</reference>
<gene>
    <name evidence="3" type="primary">6054706</name>
    <name evidence="2" type="ORF">CpipJ_CPIJ020114</name>
</gene>
<evidence type="ECO:0000313" key="3">
    <source>
        <dbReference type="EnsemblMetazoa" id="CPIJ020114-PA"/>
    </source>
</evidence>